<dbReference type="GeneID" id="81626652"/>
<evidence type="ECO:0000259" key="2">
    <source>
        <dbReference type="PROSITE" id="PS50097"/>
    </source>
</evidence>
<dbReference type="InterPro" id="IPR011333">
    <property type="entry name" value="SKP1/BTB/POZ_sf"/>
</dbReference>
<evidence type="ECO:0000256" key="1">
    <source>
        <dbReference type="SAM" id="MobiDB-lite"/>
    </source>
</evidence>
<dbReference type="RefSeq" id="XP_056788338.1">
    <property type="nucleotide sequence ID" value="XM_056936403.1"/>
</dbReference>
<accession>A0A9X0BSF7</accession>
<feature type="region of interest" description="Disordered" evidence="1">
    <location>
        <begin position="170"/>
        <end position="206"/>
    </location>
</feature>
<proteinExistence type="predicted"/>
<sequence length="343" mass="39008">MTKRDQDGIPKPSSEYQTVNMTEIVRDAYDHPNYSDLVIECGKHTFPVHKMIVCPQVDFLRAACCGNSKTEINGKIRVRHVEPAVMDKMVQFLYTTDYTMDLLPPSDDDEVEIKSETAEKSPQLVAASIETNQAVPVNLPEVPIRPDTHELPTPVNKPASIFQGAEVFTQRSDNDDGNEEEEEEEKEEVEGKGSESESDENDNNDPDEFVEICLVNPAFFHVRMYKWATKYKIKPLCYLAVVKFREQIRKGILKDYLEDLIYEVYSDEDRDTYEGMLSGALVAEVVTLVFYSRFKGLDILSTAFLKESPGFTFDLCCAIMKKIGRLPERSMLEFLGLGRPVET</sequence>
<dbReference type="PANTHER" id="PTHR47843">
    <property type="entry name" value="BTB DOMAIN-CONTAINING PROTEIN-RELATED"/>
    <property type="match status" value="1"/>
</dbReference>
<evidence type="ECO:0000313" key="4">
    <source>
        <dbReference type="Proteomes" id="UP001148312"/>
    </source>
</evidence>
<dbReference type="AlphaFoldDB" id="A0A9X0BSF7"/>
<dbReference type="EMBL" id="JAPWDQ010000009">
    <property type="protein sequence ID" value="KAJ5480908.1"/>
    <property type="molecule type" value="Genomic_DNA"/>
</dbReference>
<dbReference type="PANTHER" id="PTHR47843:SF5">
    <property type="entry name" value="BTB_POZ DOMAIN PROTEIN"/>
    <property type="match status" value="1"/>
</dbReference>
<name>A0A9X0BSF7_9EURO</name>
<organism evidence="3 4">
    <name type="scientific">Penicillium diatomitis</name>
    <dbReference type="NCBI Taxonomy" id="2819901"/>
    <lineage>
        <taxon>Eukaryota</taxon>
        <taxon>Fungi</taxon>
        <taxon>Dikarya</taxon>
        <taxon>Ascomycota</taxon>
        <taxon>Pezizomycotina</taxon>
        <taxon>Eurotiomycetes</taxon>
        <taxon>Eurotiomycetidae</taxon>
        <taxon>Eurotiales</taxon>
        <taxon>Aspergillaceae</taxon>
        <taxon>Penicillium</taxon>
    </lineage>
</organism>
<evidence type="ECO:0000313" key="3">
    <source>
        <dbReference type="EMBL" id="KAJ5480908.1"/>
    </source>
</evidence>
<dbReference type="PROSITE" id="PS50097">
    <property type="entry name" value="BTB"/>
    <property type="match status" value="1"/>
</dbReference>
<reference evidence="3" key="1">
    <citation type="submission" date="2022-12" db="EMBL/GenBank/DDBJ databases">
        <authorList>
            <person name="Petersen C."/>
        </authorList>
    </citation>
    <scope>NUCLEOTIDE SEQUENCE</scope>
    <source>
        <strain evidence="3">IBT 30728</strain>
    </source>
</reference>
<feature type="domain" description="BTB" evidence="2">
    <location>
        <begin position="35"/>
        <end position="102"/>
    </location>
</feature>
<dbReference type="CDD" id="cd18186">
    <property type="entry name" value="BTB_POZ_ZBTB_KLHL-like"/>
    <property type="match status" value="1"/>
</dbReference>
<protein>
    <recommendedName>
        <fullName evidence="2">BTB domain-containing protein</fullName>
    </recommendedName>
</protein>
<feature type="compositionally biased region" description="Acidic residues" evidence="1">
    <location>
        <begin position="196"/>
        <end position="206"/>
    </location>
</feature>
<feature type="region of interest" description="Disordered" evidence="1">
    <location>
        <begin position="138"/>
        <end position="157"/>
    </location>
</feature>
<dbReference type="Proteomes" id="UP001148312">
    <property type="component" value="Unassembled WGS sequence"/>
</dbReference>
<dbReference type="Gene3D" id="3.30.710.10">
    <property type="entry name" value="Potassium Channel Kv1.1, Chain A"/>
    <property type="match status" value="1"/>
</dbReference>
<gene>
    <name evidence="3" type="ORF">N7539_006802</name>
</gene>
<dbReference type="SUPFAM" id="SSF54695">
    <property type="entry name" value="POZ domain"/>
    <property type="match status" value="1"/>
</dbReference>
<dbReference type="InterPro" id="IPR000210">
    <property type="entry name" value="BTB/POZ_dom"/>
</dbReference>
<reference evidence="3" key="2">
    <citation type="journal article" date="2023" name="IMA Fungus">
        <title>Comparative genomic study of the Penicillium genus elucidates a diverse pangenome and 15 lateral gene transfer events.</title>
        <authorList>
            <person name="Petersen C."/>
            <person name="Sorensen T."/>
            <person name="Nielsen M.R."/>
            <person name="Sondergaard T.E."/>
            <person name="Sorensen J.L."/>
            <person name="Fitzpatrick D.A."/>
            <person name="Frisvad J.C."/>
            <person name="Nielsen K.L."/>
        </authorList>
    </citation>
    <scope>NUCLEOTIDE SEQUENCE</scope>
    <source>
        <strain evidence="3">IBT 30728</strain>
    </source>
</reference>
<feature type="compositionally biased region" description="Acidic residues" evidence="1">
    <location>
        <begin position="175"/>
        <end position="188"/>
    </location>
</feature>
<comment type="caution">
    <text evidence="3">The sequence shown here is derived from an EMBL/GenBank/DDBJ whole genome shotgun (WGS) entry which is preliminary data.</text>
</comment>
<keyword evidence="4" id="KW-1185">Reference proteome</keyword>
<dbReference type="Pfam" id="PF00651">
    <property type="entry name" value="BTB"/>
    <property type="match status" value="1"/>
</dbReference>